<evidence type="ECO:0000259" key="8">
    <source>
        <dbReference type="Pfam" id="PF03458"/>
    </source>
</evidence>
<feature type="domain" description="Glycine transporter" evidence="8">
    <location>
        <begin position="92"/>
        <end position="165"/>
    </location>
</feature>
<dbReference type="PANTHER" id="PTHR30506">
    <property type="entry name" value="INNER MEMBRANE PROTEIN"/>
    <property type="match status" value="1"/>
</dbReference>
<comment type="similarity">
    <text evidence="2">Belongs to the UPF0126 family.</text>
</comment>
<organism evidence="9 10">
    <name type="scientific">Myroides guanonis</name>
    <dbReference type="NCBI Taxonomy" id="1150112"/>
    <lineage>
        <taxon>Bacteria</taxon>
        <taxon>Pseudomonadati</taxon>
        <taxon>Bacteroidota</taxon>
        <taxon>Flavobacteriia</taxon>
        <taxon>Flavobacteriales</taxon>
        <taxon>Flavobacteriaceae</taxon>
        <taxon>Myroides</taxon>
    </lineage>
</organism>
<dbReference type="STRING" id="1150112.SAMN04487893_10951"/>
<reference evidence="10" key="1">
    <citation type="submission" date="2016-10" db="EMBL/GenBank/DDBJ databases">
        <authorList>
            <person name="Varghese N."/>
            <person name="Submissions S."/>
        </authorList>
    </citation>
    <scope>NUCLEOTIDE SEQUENCE [LARGE SCALE GENOMIC DNA]</scope>
    <source>
        <strain evidence="10">DSM 26542</strain>
    </source>
</reference>
<comment type="subcellular location">
    <subcellularLocation>
        <location evidence="1">Cell membrane</location>
        <topology evidence="1">Multi-pass membrane protein</topology>
    </subcellularLocation>
</comment>
<feature type="transmembrane region" description="Helical" evidence="7">
    <location>
        <begin position="30"/>
        <end position="52"/>
    </location>
</feature>
<gene>
    <name evidence="9" type="ORF">SAMN04487893_10951</name>
</gene>
<dbReference type="OrthoDB" id="9791874at2"/>
<keyword evidence="4 7" id="KW-0812">Transmembrane</keyword>
<evidence type="ECO:0000313" key="10">
    <source>
        <dbReference type="Proteomes" id="UP000243887"/>
    </source>
</evidence>
<dbReference type="RefSeq" id="WP_090679332.1">
    <property type="nucleotide sequence ID" value="NZ_FORU01000009.1"/>
</dbReference>
<dbReference type="InterPro" id="IPR005115">
    <property type="entry name" value="Gly_transporter"/>
</dbReference>
<dbReference type="PANTHER" id="PTHR30506:SF3">
    <property type="entry name" value="UPF0126 INNER MEMBRANE PROTEIN YADS-RELATED"/>
    <property type="match status" value="1"/>
</dbReference>
<dbReference type="GO" id="GO:0005886">
    <property type="term" value="C:plasma membrane"/>
    <property type="evidence" value="ECO:0007669"/>
    <property type="project" value="UniProtKB-SubCell"/>
</dbReference>
<proteinExistence type="inferred from homology"/>
<name>A0A1I3RXL7_9FLAO</name>
<evidence type="ECO:0000256" key="4">
    <source>
        <dbReference type="ARBA" id="ARBA00022692"/>
    </source>
</evidence>
<feature type="transmembrane region" description="Helical" evidence="7">
    <location>
        <begin position="90"/>
        <end position="106"/>
    </location>
</feature>
<feature type="transmembrane region" description="Helical" evidence="7">
    <location>
        <begin position="149"/>
        <end position="167"/>
    </location>
</feature>
<evidence type="ECO:0000256" key="1">
    <source>
        <dbReference type="ARBA" id="ARBA00004651"/>
    </source>
</evidence>
<protein>
    <submittedName>
        <fullName evidence="9">Uncharacterized membrane protein YeiH</fullName>
    </submittedName>
</protein>
<evidence type="ECO:0000256" key="7">
    <source>
        <dbReference type="SAM" id="Phobius"/>
    </source>
</evidence>
<evidence type="ECO:0000256" key="5">
    <source>
        <dbReference type="ARBA" id="ARBA00022989"/>
    </source>
</evidence>
<feature type="transmembrane region" description="Helical" evidence="7">
    <location>
        <begin position="6"/>
        <end position="23"/>
    </location>
</feature>
<feature type="transmembrane region" description="Helical" evidence="7">
    <location>
        <begin position="64"/>
        <end position="83"/>
    </location>
</feature>
<feature type="transmembrane region" description="Helical" evidence="7">
    <location>
        <begin position="173"/>
        <end position="190"/>
    </location>
</feature>
<dbReference type="Pfam" id="PF03458">
    <property type="entry name" value="Gly_transporter"/>
    <property type="match status" value="2"/>
</dbReference>
<evidence type="ECO:0000313" key="9">
    <source>
        <dbReference type="EMBL" id="SFJ51155.1"/>
    </source>
</evidence>
<dbReference type="EMBL" id="FORU01000009">
    <property type="protein sequence ID" value="SFJ51155.1"/>
    <property type="molecule type" value="Genomic_DNA"/>
</dbReference>
<accession>A0A1I3RXL7</accession>
<evidence type="ECO:0000256" key="2">
    <source>
        <dbReference type="ARBA" id="ARBA00008193"/>
    </source>
</evidence>
<dbReference type="Proteomes" id="UP000243887">
    <property type="component" value="Unassembled WGS sequence"/>
</dbReference>
<sequence>MELFFVLDLLGTMAFAISGALVGREKRLDLFGILTLAFVTAIGGGTLRDVIIGITPVTWLTDLVYFYTILGSVVGALLFYKYLDYLRISLFLFDTIGLAVFTLIGIEKGMSVGLHPIICVTLGTITACFGGVIRDILSNTIPIILKREIYATACIAGGLVFYALYYLEVDKDLTYIITSLVIIGIRILAVKRAWKLPYSHA</sequence>
<evidence type="ECO:0000256" key="6">
    <source>
        <dbReference type="ARBA" id="ARBA00023136"/>
    </source>
</evidence>
<keyword evidence="3" id="KW-1003">Cell membrane</keyword>
<feature type="domain" description="Glycine transporter" evidence="8">
    <location>
        <begin position="6"/>
        <end position="80"/>
    </location>
</feature>
<keyword evidence="6 7" id="KW-0472">Membrane</keyword>
<keyword evidence="10" id="KW-1185">Reference proteome</keyword>
<dbReference type="AlphaFoldDB" id="A0A1I3RXL7"/>
<evidence type="ECO:0000256" key="3">
    <source>
        <dbReference type="ARBA" id="ARBA00022475"/>
    </source>
</evidence>
<feature type="transmembrane region" description="Helical" evidence="7">
    <location>
        <begin position="112"/>
        <end position="137"/>
    </location>
</feature>
<keyword evidence="5 7" id="KW-1133">Transmembrane helix</keyword>